<dbReference type="RefSeq" id="XP_066664043.1">
    <property type="nucleotide sequence ID" value="XM_066818351.1"/>
</dbReference>
<feature type="signal peptide" evidence="2">
    <location>
        <begin position="1"/>
        <end position="22"/>
    </location>
</feature>
<sequence>MQFTLLPALVVALAGLASAASAVEDQGRRRPRAPPVQRQPARAVGLLLRRQHEPQAGLLHRQRPAGQVRALGQRQL</sequence>
<organism evidence="3 4">
    <name type="scientific">Apiospora hydei</name>
    <dbReference type="NCBI Taxonomy" id="1337664"/>
    <lineage>
        <taxon>Eukaryota</taxon>
        <taxon>Fungi</taxon>
        <taxon>Dikarya</taxon>
        <taxon>Ascomycota</taxon>
        <taxon>Pezizomycotina</taxon>
        <taxon>Sordariomycetes</taxon>
        <taxon>Xylariomycetidae</taxon>
        <taxon>Amphisphaeriales</taxon>
        <taxon>Apiosporaceae</taxon>
        <taxon>Apiospora</taxon>
    </lineage>
</organism>
<evidence type="ECO:0000256" key="2">
    <source>
        <dbReference type="SAM" id="SignalP"/>
    </source>
</evidence>
<feature type="chain" id="PRO_5046026948" evidence="2">
    <location>
        <begin position="23"/>
        <end position="76"/>
    </location>
</feature>
<accession>A0ABR1V7W5</accession>
<reference evidence="3 4" key="1">
    <citation type="submission" date="2023-01" db="EMBL/GenBank/DDBJ databases">
        <title>Analysis of 21 Apiospora genomes using comparative genomics revels a genus with tremendous synthesis potential of carbohydrate active enzymes and secondary metabolites.</title>
        <authorList>
            <person name="Sorensen T."/>
        </authorList>
    </citation>
    <scope>NUCLEOTIDE SEQUENCE [LARGE SCALE GENOMIC DNA]</scope>
    <source>
        <strain evidence="3 4">CBS 114990</strain>
    </source>
</reference>
<protein>
    <submittedName>
        <fullName evidence="3">Uncharacterized protein</fullName>
    </submittedName>
</protein>
<feature type="region of interest" description="Disordered" evidence="1">
    <location>
        <begin position="54"/>
        <end position="76"/>
    </location>
</feature>
<dbReference type="GeneID" id="92051411"/>
<keyword evidence="4" id="KW-1185">Reference proteome</keyword>
<evidence type="ECO:0000256" key="1">
    <source>
        <dbReference type="SAM" id="MobiDB-lite"/>
    </source>
</evidence>
<dbReference type="EMBL" id="JAQQWN010000009">
    <property type="protein sequence ID" value="KAK8067290.1"/>
    <property type="molecule type" value="Genomic_DNA"/>
</dbReference>
<comment type="caution">
    <text evidence="3">The sequence shown here is derived from an EMBL/GenBank/DDBJ whole genome shotgun (WGS) entry which is preliminary data.</text>
</comment>
<keyword evidence="2" id="KW-0732">Signal</keyword>
<evidence type="ECO:0000313" key="4">
    <source>
        <dbReference type="Proteomes" id="UP001433268"/>
    </source>
</evidence>
<evidence type="ECO:0000313" key="3">
    <source>
        <dbReference type="EMBL" id="KAK8067290.1"/>
    </source>
</evidence>
<name>A0ABR1V7W5_9PEZI</name>
<gene>
    <name evidence="3" type="ORF">PG997_014037</name>
</gene>
<proteinExistence type="predicted"/>
<dbReference type="Proteomes" id="UP001433268">
    <property type="component" value="Unassembled WGS sequence"/>
</dbReference>